<gene>
    <name evidence="1" type="ORF">MLD38_010825</name>
</gene>
<protein>
    <submittedName>
        <fullName evidence="1">Uncharacterized protein</fullName>
    </submittedName>
</protein>
<organism evidence="1 2">
    <name type="scientific">Melastoma candidum</name>
    <dbReference type="NCBI Taxonomy" id="119954"/>
    <lineage>
        <taxon>Eukaryota</taxon>
        <taxon>Viridiplantae</taxon>
        <taxon>Streptophyta</taxon>
        <taxon>Embryophyta</taxon>
        <taxon>Tracheophyta</taxon>
        <taxon>Spermatophyta</taxon>
        <taxon>Magnoliopsida</taxon>
        <taxon>eudicotyledons</taxon>
        <taxon>Gunneridae</taxon>
        <taxon>Pentapetalae</taxon>
        <taxon>rosids</taxon>
        <taxon>malvids</taxon>
        <taxon>Myrtales</taxon>
        <taxon>Melastomataceae</taxon>
        <taxon>Melastomatoideae</taxon>
        <taxon>Melastomateae</taxon>
        <taxon>Melastoma</taxon>
    </lineage>
</organism>
<sequence>MEKFSRAEIMKMVAVSAVAVAIFALVVEADLCGVSTQGLAKCMPAVKGSNPPKPTLDCCNELKKANFTCLCGLKETPEIKILGIDVKLAQQLPKKCNLSSVHC</sequence>
<keyword evidence="2" id="KW-1185">Reference proteome</keyword>
<name>A0ACB9R2E1_9MYRT</name>
<evidence type="ECO:0000313" key="2">
    <source>
        <dbReference type="Proteomes" id="UP001057402"/>
    </source>
</evidence>
<proteinExistence type="predicted"/>
<reference evidence="2" key="1">
    <citation type="journal article" date="2023" name="Front. Plant Sci.">
        <title>Chromosomal-level genome assembly of Melastoma candidum provides insights into trichome evolution.</title>
        <authorList>
            <person name="Zhong Y."/>
            <person name="Wu W."/>
            <person name="Sun C."/>
            <person name="Zou P."/>
            <person name="Liu Y."/>
            <person name="Dai S."/>
            <person name="Zhou R."/>
        </authorList>
    </citation>
    <scope>NUCLEOTIDE SEQUENCE [LARGE SCALE GENOMIC DNA]</scope>
</reference>
<dbReference type="Proteomes" id="UP001057402">
    <property type="component" value="Chromosome 4"/>
</dbReference>
<evidence type="ECO:0000313" key="1">
    <source>
        <dbReference type="EMBL" id="KAI4372617.1"/>
    </source>
</evidence>
<dbReference type="EMBL" id="CM042883">
    <property type="protein sequence ID" value="KAI4372617.1"/>
    <property type="molecule type" value="Genomic_DNA"/>
</dbReference>
<comment type="caution">
    <text evidence="1">The sequence shown here is derived from an EMBL/GenBank/DDBJ whole genome shotgun (WGS) entry which is preliminary data.</text>
</comment>
<accession>A0ACB9R2E1</accession>